<dbReference type="RefSeq" id="WP_144237696.1">
    <property type="nucleotide sequence ID" value="NZ_VJWA01000002.1"/>
</dbReference>
<comment type="caution">
    <text evidence="1">The sequence shown here is derived from an EMBL/GenBank/DDBJ whole genome shotgun (WGS) entry which is preliminary data.</text>
</comment>
<evidence type="ECO:0000313" key="1">
    <source>
        <dbReference type="EMBL" id="TRW14491.1"/>
    </source>
</evidence>
<proteinExistence type="predicted"/>
<accession>A0A552U8F3</accession>
<keyword evidence="2" id="KW-1185">Reference proteome</keyword>
<dbReference type="EMBL" id="VJWA01000002">
    <property type="protein sequence ID" value="TRW14491.1"/>
    <property type="molecule type" value="Genomic_DNA"/>
</dbReference>
<dbReference type="Proteomes" id="UP000317894">
    <property type="component" value="Unassembled WGS sequence"/>
</dbReference>
<dbReference type="AlphaFoldDB" id="A0A552U8F3"/>
<evidence type="ECO:0000313" key="2">
    <source>
        <dbReference type="Proteomes" id="UP000317894"/>
    </source>
</evidence>
<reference evidence="1 2" key="1">
    <citation type="submission" date="2019-07" db="EMBL/GenBank/DDBJ databases">
        <title>Novel species isolated from glacier.</title>
        <authorList>
            <person name="Liu Q."/>
            <person name="Xin Y.-H."/>
        </authorList>
    </citation>
    <scope>NUCLEOTIDE SEQUENCE [LARGE SCALE GENOMIC DNA]</scope>
    <source>
        <strain evidence="1 2">LB1R16</strain>
    </source>
</reference>
<gene>
    <name evidence="1" type="ORF">FMM06_12355</name>
</gene>
<protein>
    <submittedName>
        <fullName evidence="1">Uncharacterized protein</fullName>
    </submittedName>
</protein>
<name>A0A552U8F3_9SPHN</name>
<sequence length="195" mass="21090">MQIMIHQLPRRRRADPLGTPLLRLFHTALAPQLLPRGDEKGVMSIDSGACVWLPDAKLAITTVGAESPIEGYGHAQAAELSGVDILAIDFDPAGALVACELALFGMHRAEKFLVARLALWISPHGLAALVPVSPRNAVDRLPPCFALTPTGVRFLADPFFDAEEWQAGITRAVVATGRAPLLQPSRQKPKLRLVR</sequence>
<organism evidence="1 2">
    <name type="scientific">Glacieibacterium frigidum</name>
    <dbReference type="NCBI Taxonomy" id="2593303"/>
    <lineage>
        <taxon>Bacteria</taxon>
        <taxon>Pseudomonadati</taxon>
        <taxon>Pseudomonadota</taxon>
        <taxon>Alphaproteobacteria</taxon>
        <taxon>Sphingomonadales</taxon>
        <taxon>Sphingosinicellaceae</taxon>
        <taxon>Glacieibacterium</taxon>
    </lineage>
</organism>